<dbReference type="PANTHER" id="PTHR30531">
    <property type="entry name" value="FLAGELLAR BIOSYNTHETIC PROTEIN FLHB"/>
    <property type="match status" value="1"/>
</dbReference>
<accession>A0A0W0WTY4</accession>
<dbReference type="InterPro" id="IPR006135">
    <property type="entry name" value="T3SS_substrate_exporter"/>
</dbReference>
<dbReference type="SUPFAM" id="SSF160544">
    <property type="entry name" value="EscU C-terminal domain-like"/>
    <property type="match status" value="1"/>
</dbReference>
<dbReference type="STRING" id="45070.Lnau_0757"/>
<feature type="transmembrane region" description="Helical" evidence="6">
    <location>
        <begin position="138"/>
        <end position="160"/>
    </location>
</feature>
<keyword evidence="6" id="KW-0472">Membrane</keyword>
<protein>
    <recommendedName>
        <fullName evidence="2">Flagellar biosynthetic protein FlhB</fullName>
    </recommendedName>
</protein>
<dbReference type="PATRIC" id="fig|45070.6.peg.804"/>
<feature type="transmembrane region" description="Helical" evidence="6">
    <location>
        <begin position="26"/>
        <end position="45"/>
    </location>
</feature>
<dbReference type="Gene3D" id="3.40.1690.10">
    <property type="entry name" value="secretion proteins EscU"/>
    <property type="match status" value="1"/>
</dbReference>
<dbReference type="GO" id="GO:0009306">
    <property type="term" value="P:protein secretion"/>
    <property type="evidence" value="ECO:0007669"/>
    <property type="project" value="InterPro"/>
</dbReference>
<feature type="coiled-coil region" evidence="5">
    <location>
        <begin position="232"/>
        <end position="259"/>
    </location>
</feature>
<keyword evidence="7" id="KW-0966">Cell projection</keyword>
<organism evidence="7 8">
    <name type="scientific">Legionella nautarum</name>
    <dbReference type="NCBI Taxonomy" id="45070"/>
    <lineage>
        <taxon>Bacteria</taxon>
        <taxon>Pseudomonadati</taxon>
        <taxon>Pseudomonadota</taxon>
        <taxon>Gammaproteobacteria</taxon>
        <taxon>Legionellales</taxon>
        <taxon>Legionellaceae</taxon>
        <taxon>Legionella</taxon>
    </lineage>
</organism>
<comment type="caution">
    <text evidence="7">The sequence shown here is derived from an EMBL/GenBank/DDBJ whole genome shotgun (WGS) entry which is preliminary data.</text>
</comment>
<dbReference type="Proteomes" id="UP000054725">
    <property type="component" value="Unassembled WGS sequence"/>
</dbReference>
<evidence type="ECO:0000313" key="8">
    <source>
        <dbReference type="Proteomes" id="UP000054725"/>
    </source>
</evidence>
<keyword evidence="6" id="KW-1133">Transmembrane helix</keyword>
<evidence type="ECO:0000256" key="2">
    <source>
        <dbReference type="ARBA" id="ARBA00021622"/>
    </source>
</evidence>
<dbReference type="PRINTS" id="PR00950">
    <property type="entry name" value="TYPE3IMSPROT"/>
</dbReference>
<keyword evidence="7" id="KW-0282">Flagellum</keyword>
<dbReference type="OrthoDB" id="9807950at2"/>
<gene>
    <name evidence="7" type="ORF">Lnau_0757</name>
</gene>
<sequence>MSEKTEKATAYKLQKLKKEGQVSKSIELNITILLIGLLLVSKALWPAVLQQVKDLLTQLLTLASELPFQFDQLINLNRFLLSTLVSLWLPFALASILCLSLASITQTGFVWSTKPLTPNIKRLNPIQGFKRLFSSKTLFDTVKSCLKLGLSFSLILFTLSRELHSLLLLLTQSPQEHPNLIMHLILKLVLQLLLLLLALAMLDKLYTSWKYKKDNRMTKQEVKDEYRQREGDQKIKSKIKQLQQQLRQKNASLNQIKTADVLITNPTHLAIALKYERGSMPAPKVVFKARGEFANQARILAKRHQIPIIQNKPFAQALFARVELNQWISSEHFPVAALIFREIYRQRGHAL</sequence>
<feature type="transmembrane region" description="Helical" evidence="6">
    <location>
        <begin position="180"/>
        <end position="202"/>
    </location>
</feature>
<evidence type="ECO:0000256" key="5">
    <source>
        <dbReference type="SAM" id="Coils"/>
    </source>
</evidence>
<keyword evidence="3" id="KW-1006">Bacterial flagellum protein export</keyword>
<evidence type="ECO:0000256" key="4">
    <source>
        <dbReference type="ARBA" id="ARBA00025078"/>
    </source>
</evidence>
<keyword evidence="8" id="KW-1185">Reference proteome</keyword>
<proteinExistence type="inferred from homology"/>
<dbReference type="PANTHER" id="PTHR30531:SF12">
    <property type="entry name" value="FLAGELLAR BIOSYNTHETIC PROTEIN FLHB"/>
    <property type="match status" value="1"/>
</dbReference>
<name>A0A0W0WTY4_9GAMM</name>
<keyword evidence="3" id="KW-0653">Protein transport</keyword>
<dbReference type="Pfam" id="PF01312">
    <property type="entry name" value="Bac_export_2"/>
    <property type="match status" value="1"/>
</dbReference>
<feature type="transmembrane region" description="Helical" evidence="6">
    <location>
        <begin position="87"/>
        <end position="112"/>
    </location>
</feature>
<evidence type="ECO:0000256" key="1">
    <source>
        <dbReference type="ARBA" id="ARBA00010690"/>
    </source>
</evidence>
<comment type="function">
    <text evidence="4">Required for formation of the rod structure in the basal body of the flagellar apparatus. Together with FliI and FliH, may constitute the export apparatus of flagellin.</text>
</comment>
<dbReference type="InterPro" id="IPR029025">
    <property type="entry name" value="T3SS_substrate_exporter_C"/>
</dbReference>
<evidence type="ECO:0000313" key="7">
    <source>
        <dbReference type="EMBL" id="KTD35773.1"/>
    </source>
</evidence>
<dbReference type="EMBL" id="LNYO01000013">
    <property type="protein sequence ID" value="KTD35773.1"/>
    <property type="molecule type" value="Genomic_DNA"/>
</dbReference>
<evidence type="ECO:0000256" key="3">
    <source>
        <dbReference type="ARBA" id="ARBA00023225"/>
    </source>
</evidence>
<dbReference type="GO" id="GO:0005886">
    <property type="term" value="C:plasma membrane"/>
    <property type="evidence" value="ECO:0007669"/>
    <property type="project" value="TreeGrafter"/>
</dbReference>
<dbReference type="AlphaFoldDB" id="A0A0W0WTY4"/>
<keyword evidence="3" id="KW-0813">Transport</keyword>
<reference evidence="7 8" key="1">
    <citation type="submission" date="2015-11" db="EMBL/GenBank/DDBJ databases">
        <title>Genomic analysis of 38 Legionella species identifies large and diverse effector repertoires.</title>
        <authorList>
            <person name="Burstein D."/>
            <person name="Amaro F."/>
            <person name="Zusman T."/>
            <person name="Lifshitz Z."/>
            <person name="Cohen O."/>
            <person name="Gilbert J.A."/>
            <person name="Pupko T."/>
            <person name="Shuman H.A."/>
            <person name="Segal G."/>
        </authorList>
    </citation>
    <scope>NUCLEOTIDE SEQUENCE [LARGE SCALE GENOMIC DNA]</scope>
    <source>
        <strain evidence="7 8">ATCC 49506</strain>
    </source>
</reference>
<keyword evidence="6" id="KW-0812">Transmembrane</keyword>
<comment type="similarity">
    <text evidence="1">Belongs to the type III secretion exporter family.</text>
</comment>
<evidence type="ECO:0000256" key="6">
    <source>
        <dbReference type="SAM" id="Phobius"/>
    </source>
</evidence>
<keyword evidence="5" id="KW-0175">Coiled coil</keyword>
<dbReference type="RefSeq" id="WP_058503818.1">
    <property type="nucleotide sequence ID" value="NZ_CAAAIF010000001.1"/>
</dbReference>
<keyword evidence="7" id="KW-0969">Cilium</keyword>